<dbReference type="PROSITE" id="PS51186">
    <property type="entry name" value="GNAT"/>
    <property type="match status" value="1"/>
</dbReference>
<dbReference type="GO" id="GO:0016747">
    <property type="term" value="F:acyltransferase activity, transferring groups other than amino-acyl groups"/>
    <property type="evidence" value="ECO:0007669"/>
    <property type="project" value="InterPro"/>
</dbReference>
<name>A0A161RHG9_9BACL</name>
<dbReference type="RefSeq" id="WP_063182836.1">
    <property type="nucleotide sequence ID" value="NZ_LQNT01000011.1"/>
</dbReference>
<evidence type="ECO:0000313" key="2">
    <source>
        <dbReference type="EMBL" id="KZE37518.1"/>
    </source>
</evidence>
<dbReference type="InterPro" id="IPR000182">
    <property type="entry name" value="GNAT_dom"/>
</dbReference>
<evidence type="ECO:0000313" key="3">
    <source>
        <dbReference type="Proteomes" id="UP000076490"/>
    </source>
</evidence>
<evidence type="ECO:0000259" key="1">
    <source>
        <dbReference type="PROSITE" id="PS51186"/>
    </source>
</evidence>
<dbReference type="EMBL" id="LQNT01000011">
    <property type="protein sequence ID" value="KZE37518.1"/>
    <property type="molecule type" value="Genomic_DNA"/>
</dbReference>
<feature type="domain" description="N-acetyltransferase" evidence="1">
    <location>
        <begin position="16"/>
        <end position="182"/>
    </location>
</feature>
<dbReference type="AlphaFoldDB" id="A0A161RHG9"/>
<dbReference type="Proteomes" id="UP000076490">
    <property type="component" value="Unassembled WGS sequence"/>
</dbReference>
<organism evidence="2 3">
    <name type="scientific">Bhargavaea cecembensis</name>
    <dbReference type="NCBI Taxonomy" id="394098"/>
    <lineage>
        <taxon>Bacteria</taxon>
        <taxon>Bacillati</taxon>
        <taxon>Bacillota</taxon>
        <taxon>Bacilli</taxon>
        <taxon>Bacillales</taxon>
        <taxon>Caryophanaceae</taxon>
        <taxon>Bhargavaea</taxon>
    </lineage>
</organism>
<reference evidence="2 3" key="1">
    <citation type="submission" date="2016-01" db="EMBL/GenBank/DDBJ databases">
        <title>Whole genome sequencing of Bhargavaea cecembensis T14.</title>
        <authorList>
            <person name="Hong K.W."/>
        </authorList>
    </citation>
    <scope>NUCLEOTIDE SEQUENCE [LARGE SCALE GENOMIC DNA]</scope>
    <source>
        <strain evidence="2 3">T14</strain>
    </source>
</reference>
<comment type="caution">
    <text evidence="2">The sequence shown here is derived from an EMBL/GenBank/DDBJ whole genome shotgun (WGS) entry which is preliminary data.</text>
</comment>
<dbReference type="SUPFAM" id="SSF55729">
    <property type="entry name" value="Acyl-CoA N-acyltransferases (Nat)"/>
    <property type="match status" value="1"/>
</dbReference>
<proteinExistence type="predicted"/>
<accession>A0A161RHG9</accession>
<protein>
    <submittedName>
        <fullName evidence="2">Benzoate transporter</fullName>
    </submittedName>
</protein>
<gene>
    <name evidence="2" type="ORF">AV656_13230</name>
</gene>
<dbReference type="Gene3D" id="3.40.630.30">
    <property type="match status" value="1"/>
</dbReference>
<dbReference type="OrthoDB" id="8750087at2"/>
<dbReference type="InterPro" id="IPR016181">
    <property type="entry name" value="Acyl_CoA_acyltransferase"/>
</dbReference>
<sequence length="228" mass="25984">MENIIFEGELKNGQPIHMHKLTPEQLPEILSLQEQVIQALEVKERLQPLTEDEFRFILEGNGEMIGVYADGKMIAWRAMLVPDNDHEGLGRDVGVPEEEIGKVIYQEISAVSPEWRGFSLQTIMGSVLMDRVDAERYRYVCSTVMPGNIPSLKDKFRHGLEVRALKEKYGGKLRYVFMKDLQAPEQERTESREIPMDDIAAQQALLADGWVGTAMAEGGNGWFVRYER</sequence>